<dbReference type="AlphaFoldDB" id="A0A443YPQ2"/>
<dbReference type="Pfam" id="PF13419">
    <property type="entry name" value="HAD_2"/>
    <property type="match status" value="1"/>
</dbReference>
<dbReference type="GO" id="GO:0050308">
    <property type="term" value="F:sugar-phosphatase activity"/>
    <property type="evidence" value="ECO:0007669"/>
    <property type="project" value="TreeGrafter"/>
</dbReference>
<dbReference type="Gene3D" id="3.40.50.1000">
    <property type="entry name" value="HAD superfamily/HAD-like"/>
    <property type="match status" value="1"/>
</dbReference>
<dbReference type="InterPro" id="IPR006439">
    <property type="entry name" value="HAD-SF_hydro_IA"/>
</dbReference>
<dbReference type="PANTHER" id="PTHR43481:SF4">
    <property type="entry name" value="GLYCEROL-1-PHOSPHATE PHOSPHOHYDROLASE 1-RELATED"/>
    <property type="match status" value="1"/>
</dbReference>
<evidence type="ECO:0000313" key="2">
    <source>
        <dbReference type="Proteomes" id="UP000284120"/>
    </source>
</evidence>
<dbReference type="InterPro" id="IPR041492">
    <property type="entry name" value="HAD_2"/>
</dbReference>
<sequence length="203" mass="22023">MDSKHLEKLELLTKRTEGEYQAFLYDCDGTLADNMMAHKLAYKEVAANYGVGLDLNMVDEFAGMPTAIFAGEITKRYGVSLPDTFASEKSQIFIDKYIEQTQPISYVAEHLKNHVGKVKIAVVSGGSRKTVTKTLTVLGLIDLVDVLVCAGETPKGKPAPDPFLAAAQALGVEPKKCIVFEDAELGVQGAIAAGMDWVRIDQI</sequence>
<dbReference type="InterPro" id="IPR023198">
    <property type="entry name" value="PGP-like_dom2"/>
</dbReference>
<dbReference type="SUPFAM" id="SSF56784">
    <property type="entry name" value="HAD-like"/>
    <property type="match status" value="1"/>
</dbReference>
<dbReference type="SFLD" id="SFLDG01129">
    <property type="entry name" value="C1.5:_HAD__Beta-PGM__Phosphata"/>
    <property type="match status" value="1"/>
</dbReference>
<dbReference type="PANTHER" id="PTHR43481">
    <property type="entry name" value="FRUCTOSE-1-PHOSPHATE PHOSPHATASE"/>
    <property type="match status" value="1"/>
</dbReference>
<gene>
    <name evidence="1" type="ORF">DPV69_16520</name>
</gene>
<dbReference type="Proteomes" id="UP000284120">
    <property type="component" value="Unassembled WGS sequence"/>
</dbReference>
<evidence type="ECO:0000313" key="1">
    <source>
        <dbReference type="EMBL" id="RWU05737.1"/>
    </source>
</evidence>
<name>A0A443YPQ2_9SPHI</name>
<dbReference type="Gene3D" id="1.10.150.240">
    <property type="entry name" value="Putative phosphatase, domain 2"/>
    <property type="match status" value="1"/>
</dbReference>
<dbReference type="EMBL" id="SAYW01000005">
    <property type="protein sequence ID" value="RWU05737.1"/>
    <property type="molecule type" value="Genomic_DNA"/>
</dbReference>
<dbReference type="SFLD" id="SFLDS00003">
    <property type="entry name" value="Haloacid_Dehalogenase"/>
    <property type="match status" value="1"/>
</dbReference>
<reference evidence="1 2" key="1">
    <citation type="submission" date="2018-06" db="EMBL/GenBank/DDBJ databases">
        <title>Pedobacter endophyticus sp. nov., an endophytic bacterium isolated from a leaf of Triticum aestivum.</title>
        <authorList>
            <person name="Zhang L."/>
        </authorList>
    </citation>
    <scope>NUCLEOTIDE SEQUENCE [LARGE SCALE GENOMIC DNA]</scope>
    <source>
        <strain evidence="1 2">CM134L-2</strain>
    </source>
</reference>
<keyword evidence="2" id="KW-1185">Reference proteome</keyword>
<dbReference type="InterPro" id="IPR051806">
    <property type="entry name" value="HAD-like_SPP"/>
</dbReference>
<comment type="caution">
    <text evidence="1">The sequence shown here is derived from an EMBL/GenBank/DDBJ whole genome shotgun (WGS) entry which is preliminary data.</text>
</comment>
<proteinExistence type="predicted"/>
<dbReference type="InterPro" id="IPR036412">
    <property type="entry name" value="HAD-like_sf"/>
</dbReference>
<organism evidence="1 2">
    <name type="scientific">Pedobacter chitinilyticus</name>
    <dbReference type="NCBI Taxonomy" id="2233776"/>
    <lineage>
        <taxon>Bacteria</taxon>
        <taxon>Pseudomonadati</taxon>
        <taxon>Bacteroidota</taxon>
        <taxon>Sphingobacteriia</taxon>
        <taxon>Sphingobacteriales</taxon>
        <taxon>Sphingobacteriaceae</taxon>
        <taxon>Pedobacter</taxon>
    </lineage>
</organism>
<dbReference type="CDD" id="cd07505">
    <property type="entry name" value="HAD_BPGM-like"/>
    <property type="match status" value="1"/>
</dbReference>
<dbReference type="InterPro" id="IPR023214">
    <property type="entry name" value="HAD_sf"/>
</dbReference>
<accession>A0A443YPQ2</accession>
<dbReference type="RefSeq" id="WP_113648496.1">
    <property type="nucleotide sequence ID" value="NZ_QMHN01000005.1"/>
</dbReference>
<dbReference type="OrthoDB" id="9797743at2"/>
<dbReference type="NCBIfam" id="TIGR01509">
    <property type="entry name" value="HAD-SF-IA-v3"/>
    <property type="match status" value="1"/>
</dbReference>
<keyword evidence="1" id="KW-0378">Hydrolase</keyword>
<protein>
    <submittedName>
        <fullName evidence="1">HAD family hydrolase</fullName>
    </submittedName>
</protein>